<dbReference type="CDD" id="cd18794">
    <property type="entry name" value="SF2_C_RecQ"/>
    <property type="match status" value="1"/>
</dbReference>
<evidence type="ECO:0000256" key="14">
    <source>
        <dbReference type="ARBA" id="ARBA00023235"/>
    </source>
</evidence>
<evidence type="ECO:0000256" key="15">
    <source>
        <dbReference type="ARBA" id="ARBA00034617"/>
    </source>
</evidence>
<evidence type="ECO:0000256" key="11">
    <source>
        <dbReference type="ARBA" id="ARBA00023125"/>
    </source>
</evidence>
<dbReference type="InterPro" id="IPR002121">
    <property type="entry name" value="HRDC_dom"/>
</dbReference>
<comment type="caution">
    <text evidence="20">The sequence shown here is derived from an EMBL/GenBank/DDBJ whole genome shotgun (WGS) entry which is preliminary data.</text>
</comment>
<dbReference type="Gene3D" id="3.40.50.300">
    <property type="entry name" value="P-loop containing nucleotide triphosphate hydrolases"/>
    <property type="match status" value="2"/>
</dbReference>
<dbReference type="InterPro" id="IPR032284">
    <property type="entry name" value="RecQ_Zn-bd"/>
</dbReference>
<keyword evidence="6" id="KW-0227">DNA damage</keyword>
<keyword evidence="13" id="KW-0234">DNA repair</keyword>
<keyword evidence="12" id="KW-0233">DNA recombination</keyword>
<dbReference type="InterPro" id="IPR001650">
    <property type="entry name" value="Helicase_C-like"/>
</dbReference>
<dbReference type="SUPFAM" id="SSF52540">
    <property type="entry name" value="P-loop containing nucleoside triphosphate hydrolases"/>
    <property type="match status" value="2"/>
</dbReference>
<keyword evidence="4" id="KW-0479">Metal-binding</keyword>
<dbReference type="InterPro" id="IPR014001">
    <property type="entry name" value="Helicase_ATP-bd"/>
</dbReference>
<keyword evidence="9" id="KW-0862">Zinc</keyword>
<dbReference type="PANTHER" id="PTHR13710">
    <property type="entry name" value="DNA HELICASE RECQ FAMILY MEMBER"/>
    <property type="match status" value="1"/>
</dbReference>
<keyword evidence="8 20" id="KW-0347">Helicase</keyword>
<keyword evidence="5" id="KW-0547">Nucleotide-binding</keyword>
<dbReference type="GO" id="GO:0005524">
    <property type="term" value="F:ATP binding"/>
    <property type="evidence" value="ECO:0007669"/>
    <property type="project" value="UniProtKB-KW"/>
</dbReference>
<dbReference type="SMART" id="SM00487">
    <property type="entry name" value="DEXDc"/>
    <property type="match status" value="1"/>
</dbReference>
<dbReference type="SUPFAM" id="SSF47819">
    <property type="entry name" value="HRDC-like"/>
    <property type="match status" value="1"/>
</dbReference>
<dbReference type="EC" id="5.6.2.4" evidence="16"/>
<dbReference type="RefSeq" id="WP_127940140.1">
    <property type="nucleotide sequence ID" value="NZ_SAUN01000001.1"/>
</dbReference>
<evidence type="ECO:0000256" key="13">
    <source>
        <dbReference type="ARBA" id="ARBA00023204"/>
    </source>
</evidence>
<dbReference type="Gene3D" id="1.10.150.80">
    <property type="entry name" value="HRDC domain"/>
    <property type="match status" value="1"/>
</dbReference>
<dbReference type="NCBIfam" id="TIGR00614">
    <property type="entry name" value="recQ_fam"/>
    <property type="match status" value="1"/>
</dbReference>
<evidence type="ECO:0000256" key="3">
    <source>
        <dbReference type="ARBA" id="ARBA00005446"/>
    </source>
</evidence>
<evidence type="ECO:0000313" key="20">
    <source>
        <dbReference type="EMBL" id="RVX47752.1"/>
    </source>
</evidence>
<dbReference type="GO" id="GO:0030894">
    <property type="term" value="C:replisome"/>
    <property type="evidence" value="ECO:0007669"/>
    <property type="project" value="TreeGrafter"/>
</dbReference>
<gene>
    <name evidence="20" type="ORF">EDD27_10701</name>
</gene>
<dbReference type="Gene3D" id="1.10.10.10">
    <property type="entry name" value="Winged helix-like DNA-binding domain superfamily/Winged helix DNA-binding domain"/>
    <property type="match status" value="1"/>
</dbReference>
<feature type="domain" description="HRDC" evidence="17">
    <location>
        <begin position="530"/>
        <end position="605"/>
    </location>
</feature>
<dbReference type="InterPro" id="IPR018982">
    <property type="entry name" value="RQC_domain"/>
</dbReference>
<evidence type="ECO:0000256" key="5">
    <source>
        <dbReference type="ARBA" id="ARBA00022741"/>
    </source>
</evidence>
<evidence type="ECO:0000256" key="8">
    <source>
        <dbReference type="ARBA" id="ARBA00022806"/>
    </source>
</evidence>
<dbReference type="Pfam" id="PF09382">
    <property type="entry name" value="RQC"/>
    <property type="match status" value="1"/>
</dbReference>
<evidence type="ECO:0000256" key="1">
    <source>
        <dbReference type="ARBA" id="ARBA00001946"/>
    </source>
</evidence>
<keyword evidence="14" id="KW-0413">Isomerase</keyword>
<evidence type="ECO:0000313" key="21">
    <source>
        <dbReference type="Proteomes" id="UP000284824"/>
    </source>
</evidence>
<dbReference type="GO" id="GO:0043138">
    <property type="term" value="F:3'-5' DNA helicase activity"/>
    <property type="evidence" value="ECO:0007669"/>
    <property type="project" value="UniProtKB-EC"/>
</dbReference>
<dbReference type="InterPro" id="IPR011545">
    <property type="entry name" value="DEAD/DEAH_box_helicase_dom"/>
</dbReference>
<comment type="catalytic activity">
    <reaction evidence="15">
        <text>Couples ATP hydrolysis with the unwinding of duplex DNA by translocating in the 3'-5' direction.</text>
        <dbReference type="EC" id="5.6.2.4"/>
    </reaction>
</comment>
<dbReference type="OrthoDB" id="9760034at2"/>
<dbReference type="InterPro" id="IPR036388">
    <property type="entry name" value="WH-like_DNA-bd_sf"/>
</dbReference>
<dbReference type="GO" id="GO:0016787">
    <property type="term" value="F:hydrolase activity"/>
    <property type="evidence" value="ECO:0007669"/>
    <property type="project" value="UniProtKB-KW"/>
</dbReference>
<dbReference type="Pfam" id="PF00271">
    <property type="entry name" value="Helicase_C"/>
    <property type="match status" value="1"/>
</dbReference>
<dbReference type="AlphaFoldDB" id="A0A438MPB5"/>
<dbReference type="GO" id="GO:0043590">
    <property type="term" value="C:bacterial nucleoid"/>
    <property type="evidence" value="ECO:0007669"/>
    <property type="project" value="TreeGrafter"/>
</dbReference>
<dbReference type="EMBL" id="SAUN01000001">
    <property type="protein sequence ID" value="RVX47752.1"/>
    <property type="molecule type" value="Genomic_DNA"/>
</dbReference>
<dbReference type="PROSITE" id="PS51192">
    <property type="entry name" value="HELICASE_ATP_BIND_1"/>
    <property type="match status" value="1"/>
</dbReference>
<feature type="domain" description="Helicase C-terminal" evidence="19">
    <location>
        <begin position="214"/>
        <end position="363"/>
    </location>
</feature>
<dbReference type="GO" id="GO:0046872">
    <property type="term" value="F:metal ion binding"/>
    <property type="evidence" value="ECO:0007669"/>
    <property type="project" value="UniProtKB-KW"/>
</dbReference>
<dbReference type="GO" id="GO:0009432">
    <property type="term" value="P:SOS response"/>
    <property type="evidence" value="ECO:0007669"/>
    <property type="project" value="UniProtKB-UniRule"/>
</dbReference>
<feature type="domain" description="Helicase ATP-binding" evidence="18">
    <location>
        <begin position="25"/>
        <end position="193"/>
    </location>
</feature>
<dbReference type="GO" id="GO:0006310">
    <property type="term" value="P:DNA recombination"/>
    <property type="evidence" value="ECO:0007669"/>
    <property type="project" value="UniProtKB-UniRule"/>
</dbReference>
<dbReference type="CDD" id="cd17920">
    <property type="entry name" value="DEXHc_RecQ"/>
    <property type="match status" value="1"/>
</dbReference>
<dbReference type="InterPro" id="IPR004589">
    <property type="entry name" value="DNA_helicase_ATP-dep_RecQ"/>
</dbReference>
<dbReference type="SMART" id="SM00956">
    <property type="entry name" value="RQC"/>
    <property type="match status" value="1"/>
</dbReference>
<dbReference type="FunFam" id="1.10.150.80:FF:000002">
    <property type="entry name" value="ATP-dependent DNA helicase RecQ"/>
    <property type="match status" value="1"/>
</dbReference>
<evidence type="ECO:0000256" key="9">
    <source>
        <dbReference type="ARBA" id="ARBA00022833"/>
    </source>
</evidence>
<dbReference type="InterPro" id="IPR044876">
    <property type="entry name" value="HRDC_dom_sf"/>
</dbReference>
<evidence type="ECO:0000256" key="7">
    <source>
        <dbReference type="ARBA" id="ARBA00022801"/>
    </source>
</evidence>
<comment type="similarity">
    <text evidence="3">Belongs to the helicase family. RecQ subfamily.</text>
</comment>
<keyword evidence="11" id="KW-0238">DNA-binding</keyword>
<evidence type="ECO:0000259" key="19">
    <source>
        <dbReference type="PROSITE" id="PS51194"/>
    </source>
</evidence>
<evidence type="ECO:0000256" key="6">
    <source>
        <dbReference type="ARBA" id="ARBA00022763"/>
    </source>
</evidence>
<dbReference type="SMART" id="SM00490">
    <property type="entry name" value="HELICc"/>
    <property type="match status" value="1"/>
</dbReference>
<dbReference type="NCBIfam" id="TIGR01389">
    <property type="entry name" value="recQ"/>
    <property type="match status" value="1"/>
</dbReference>
<reference evidence="20 21" key="1">
    <citation type="submission" date="2019-01" db="EMBL/GenBank/DDBJ databases">
        <title>Sequencing the genomes of 1000 actinobacteria strains.</title>
        <authorList>
            <person name="Klenk H.-P."/>
        </authorList>
    </citation>
    <scope>NUCLEOTIDE SEQUENCE [LARGE SCALE GENOMIC DNA]</scope>
    <source>
        <strain evidence="20 21">DSM 43925</strain>
    </source>
</reference>
<dbReference type="PROSITE" id="PS51194">
    <property type="entry name" value="HELICASE_CTER"/>
    <property type="match status" value="1"/>
</dbReference>
<dbReference type="FunFam" id="3.40.50.300:FF:000296">
    <property type="entry name" value="ATP-dependent DNA helicase RecQ"/>
    <property type="match status" value="1"/>
</dbReference>
<name>A0A438MPB5_9ACTN</name>
<dbReference type="SMART" id="SM00341">
    <property type="entry name" value="HRDC"/>
    <property type="match status" value="1"/>
</dbReference>
<dbReference type="GO" id="GO:0006260">
    <property type="term" value="P:DNA replication"/>
    <property type="evidence" value="ECO:0007669"/>
    <property type="project" value="InterPro"/>
</dbReference>
<evidence type="ECO:0000256" key="4">
    <source>
        <dbReference type="ARBA" id="ARBA00022723"/>
    </source>
</evidence>
<accession>A0A438MPB5</accession>
<dbReference type="GO" id="GO:0009378">
    <property type="term" value="F:four-way junction helicase activity"/>
    <property type="evidence" value="ECO:0007669"/>
    <property type="project" value="TreeGrafter"/>
</dbReference>
<dbReference type="GO" id="GO:0003677">
    <property type="term" value="F:DNA binding"/>
    <property type="evidence" value="ECO:0007669"/>
    <property type="project" value="UniProtKB-KW"/>
</dbReference>
<dbReference type="InterPro" id="IPR010997">
    <property type="entry name" value="HRDC-like_sf"/>
</dbReference>
<dbReference type="Pfam" id="PF00570">
    <property type="entry name" value="HRDC"/>
    <property type="match status" value="1"/>
</dbReference>
<evidence type="ECO:0000259" key="18">
    <source>
        <dbReference type="PROSITE" id="PS51192"/>
    </source>
</evidence>
<evidence type="ECO:0000256" key="16">
    <source>
        <dbReference type="NCBIfam" id="TIGR01389"/>
    </source>
</evidence>
<sequence>MDTASQVLHRVFGYDSFRAGQQEIIDHVVAGGDALVLMPTGGGKSLCYQIPALVRPGVGVVISPLIALMQDQVDALRALGVRAGFLNSTQDFGERQLVEAEFLAGELDLLYLAPERLRVEATMRLLAKGDISVFAIDEAHCVAQWGHDFRPDYLALSELHERWPEVPRIALTATATPATHAEISSRLGLEQARHFVASFDRPNIHYRITTKSEPKRQLLEFLRTEHPGESGIVYCLSRSSVEKIAEFLVDNGIAAVPYHAGLDARTRATHQARFLREDGLIVVATIAFGMGIDKPDVRFVAHLDLPKSVEGYYQETGRAGRDGLPATAWMAYGLHDVVQHRRMAMEGDDAHRRRQVLHLDAMLALCETVGCRRVMLLDYFGQQGSEPCGNCDTCQAAPESWDGTVPAQKVLSTVLRLARERRQKFGVGQVVDILLGKKTAKVLQHGHDTLTVFGVGADLGNAEWHGVVRQLLAQGLLAVEPDHGALVLTDDSAAVLRGQREVLLRRDTLRPARAKVAASAKGRSAAVELPAEAAPVFERLRAWRAGVAKEQGVPAYVIFHDATLREIATRSPSTLAELSSVNGVGDNKLAKYGEQVLEALADADT</sequence>
<dbReference type="PROSITE" id="PS50967">
    <property type="entry name" value="HRDC"/>
    <property type="match status" value="1"/>
</dbReference>
<dbReference type="Pfam" id="PF00270">
    <property type="entry name" value="DEAD"/>
    <property type="match status" value="1"/>
</dbReference>
<evidence type="ECO:0000256" key="10">
    <source>
        <dbReference type="ARBA" id="ARBA00022840"/>
    </source>
</evidence>
<dbReference type="InterPro" id="IPR006293">
    <property type="entry name" value="DNA_helicase_ATP-dep_RecQ_bac"/>
</dbReference>
<evidence type="ECO:0000256" key="12">
    <source>
        <dbReference type="ARBA" id="ARBA00023172"/>
    </source>
</evidence>
<organism evidence="20 21">
    <name type="scientific">Nonomuraea polychroma</name>
    <dbReference type="NCBI Taxonomy" id="46176"/>
    <lineage>
        <taxon>Bacteria</taxon>
        <taxon>Bacillati</taxon>
        <taxon>Actinomycetota</taxon>
        <taxon>Actinomycetes</taxon>
        <taxon>Streptosporangiales</taxon>
        <taxon>Streptosporangiaceae</taxon>
        <taxon>Nonomuraea</taxon>
    </lineage>
</organism>
<comment type="cofactor">
    <cofactor evidence="1">
        <name>Mg(2+)</name>
        <dbReference type="ChEBI" id="CHEBI:18420"/>
    </cofactor>
</comment>
<keyword evidence="7" id="KW-0378">Hydrolase</keyword>
<evidence type="ECO:0000259" key="17">
    <source>
        <dbReference type="PROSITE" id="PS50967"/>
    </source>
</evidence>
<dbReference type="GO" id="GO:0005737">
    <property type="term" value="C:cytoplasm"/>
    <property type="evidence" value="ECO:0007669"/>
    <property type="project" value="TreeGrafter"/>
</dbReference>
<keyword evidence="10" id="KW-0067">ATP-binding</keyword>
<dbReference type="FunFam" id="3.40.50.300:FF:000156">
    <property type="entry name" value="ATP-dependent DNA helicase recQ"/>
    <property type="match status" value="1"/>
</dbReference>
<dbReference type="Proteomes" id="UP000284824">
    <property type="component" value="Unassembled WGS sequence"/>
</dbReference>
<keyword evidence="21" id="KW-1185">Reference proteome</keyword>
<dbReference type="Pfam" id="PF16124">
    <property type="entry name" value="RecQ_Zn_bind"/>
    <property type="match status" value="1"/>
</dbReference>
<protein>
    <recommendedName>
        <fullName evidence="16">DNA helicase RecQ</fullName>
        <ecNumber evidence="16">5.6.2.4</ecNumber>
    </recommendedName>
</protein>
<proteinExistence type="inferred from homology"/>
<dbReference type="InterPro" id="IPR027417">
    <property type="entry name" value="P-loop_NTPase"/>
</dbReference>
<dbReference type="GO" id="GO:0006281">
    <property type="term" value="P:DNA repair"/>
    <property type="evidence" value="ECO:0007669"/>
    <property type="project" value="UniProtKB-KW"/>
</dbReference>
<dbReference type="PANTHER" id="PTHR13710:SF105">
    <property type="entry name" value="ATP-DEPENDENT DNA HELICASE Q1"/>
    <property type="match status" value="1"/>
</dbReference>
<evidence type="ECO:0000256" key="2">
    <source>
        <dbReference type="ARBA" id="ARBA00001947"/>
    </source>
</evidence>
<comment type="cofactor">
    <cofactor evidence="2">
        <name>Zn(2+)</name>
        <dbReference type="ChEBI" id="CHEBI:29105"/>
    </cofactor>
</comment>